<dbReference type="STRING" id="1385519.N801_12410"/>
<feature type="signal peptide" evidence="2">
    <location>
        <begin position="1"/>
        <end position="28"/>
    </location>
</feature>
<sequence length="520" mass="55698">MSTPLPRRAALRSAAAAVVVLASGPTAACSLPGGTEDREDGDERDEREDQPHELRFRPPGTAGAVDPAGPKLDEVTAAASRALLDRASTVVVSSAEDAEVEAGVAAALHLGVPLLVAGPALAGELDRLATRTVIRYAARAPRSPAPSSGPDELGDREVVEGTAVADLPDLPGLPATPRTGAATVLLRAGTPLPPALEPWLHLAGSPPVEVGVTDVRTSTPAREALTSRPDGPVLALGAGFGEDHVLAQRVRTTAHAPELPGGGLLPFPDRMMVALYGHPLTAALGMLGEQKPAEAVKRATELAEEYAALTDTRVVPAFELIATVASVSQQDGSYSNRTKISTLLPWIEAAEEAGLYVVLDLQPGRSDFLTQAKAYEELLRRPWVGLALDPEWRLRPDQVHLTQIGSVGIEEVNEVGAWLAGIVRDHDLPPKVLTLHQFNLRMIRDRERLDTSLDEIQWLLHADGQGSQGAKQETWTALRRTLPEGVWLGWKNFEDEDQPMLTVEQTMDRVDPRPSFISYQ</sequence>
<dbReference type="OrthoDB" id="9812120at2"/>
<evidence type="ECO:0000313" key="4">
    <source>
        <dbReference type="Proteomes" id="UP000030013"/>
    </source>
</evidence>
<evidence type="ECO:0008006" key="5">
    <source>
        <dbReference type="Google" id="ProtNLM"/>
    </source>
</evidence>
<dbReference type="Proteomes" id="UP000030013">
    <property type="component" value="Unassembled WGS sequence"/>
</dbReference>
<evidence type="ECO:0000256" key="1">
    <source>
        <dbReference type="SAM" id="MobiDB-lite"/>
    </source>
</evidence>
<accession>A0A0A0JTJ2</accession>
<feature type="chain" id="PRO_5039208122" description="Lipoprotein" evidence="2">
    <location>
        <begin position="29"/>
        <end position="520"/>
    </location>
</feature>
<feature type="compositionally biased region" description="Acidic residues" evidence="1">
    <location>
        <begin position="37"/>
        <end position="46"/>
    </location>
</feature>
<proteinExistence type="predicted"/>
<gene>
    <name evidence="3" type="ORF">N801_12410</name>
</gene>
<name>A0A0A0JTJ2_9MICO</name>
<keyword evidence="4" id="KW-1185">Reference proteome</keyword>
<feature type="compositionally biased region" description="Basic and acidic residues" evidence="1">
    <location>
        <begin position="47"/>
        <end position="56"/>
    </location>
</feature>
<dbReference type="PROSITE" id="PS51318">
    <property type="entry name" value="TAT"/>
    <property type="match status" value="1"/>
</dbReference>
<dbReference type="AlphaFoldDB" id="A0A0A0JTJ2"/>
<dbReference type="EMBL" id="AVPL01000032">
    <property type="protein sequence ID" value="KGN40750.1"/>
    <property type="molecule type" value="Genomic_DNA"/>
</dbReference>
<protein>
    <recommendedName>
        <fullName evidence="5">Lipoprotein</fullName>
    </recommendedName>
</protein>
<organism evidence="3 4">
    <name type="scientific">Knoellia aerolata DSM 18566</name>
    <dbReference type="NCBI Taxonomy" id="1385519"/>
    <lineage>
        <taxon>Bacteria</taxon>
        <taxon>Bacillati</taxon>
        <taxon>Actinomycetota</taxon>
        <taxon>Actinomycetes</taxon>
        <taxon>Micrococcales</taxon>
        <taxon>Intrasporangiaceae</taxon>
        <taxon>Knoellia</taxon>
    </lineage>
</organism>
<dbReference type="InterPro" id="IPR006311">
    <property type="entry name" value="TAT_signal"/>
</dbReference>
<dbReference type="RefSeq" id="WP_035938071.1">
    <property type="nucleotide sequence ID" value="NZ_AVPL01000032.1"/>
</dbReference>
<feature type="region of interest" description="Disordered" evidence="1">
    <location>
        <begin position="27"/>
        <end position="69"/>
    </location>
</feature>
<reference evidence="3 4" key="1">
    <citation type="submission" date="2013-08" db="EMBL/GenBank/DDBJ databases">
        <title>The genome sequence of Knoellia aerolata.</title>
        <authorList>
            <person name="Zhu W."/>
            <person name="Wang G."/>
        </authorList>
    </citation>
    <scope>NUCLEOTIDE SEQUENCE [LARGE SCALE GENOMIC DNA]</scope>
    <source>
        <strain evidence="3 4">DSM 18566</strain>
    </source>
</reference>
<evidence type="ECO:0000313" key="3">
    <source>
        <dbReference type="EMBL" id="KGN40750.1"/>
    </source>
</evidence>
<keyword evidence="2" id="KW-0732">Signal</keyword>
<evidence type="ECO:0000256" key="2">
    <source>
        <dbReference type="SAM" id="SignalP"/>
    </source>
</evidence>
<dbReference type="eggNOG" id="COG3266">
    <property type="taxonomic scope" value="Bacteria"/>
</dbReference>
<comment type="caution">
    <text evidence="3">The sequence shown here is derived from an EMBL/GenBank/DDBJ whole genome shotgun (WGS) entry which is preliminary data.</text>
</comment>